<sequence>MNKKYLLFLAVPVLAVALGTSAYAFYGNQGEGRTDVISAIAKKFNLNASDVQKVFDEQRTANQTQNEQKFTDFINKSVTDGKITQDQANKIIAKHAEVKAQRDALQGKTKEEIRSAMKTQGDALKQWATDNNIPMQYLMFGGLGSKGLGMFGQGKAQGCKMGQFNNNGANQ</sequence>
<gene>
    <name evidence="2" type="ORF">A2561_01555</name>
</gene>
<organism evidence="2 3">
    <name type="scientific">Candidatus Staskawiczbacteria bacterium RIFOXYD1_FULL_32_13</name>
    <dbReference type="NCBI Taxonomy" id="1802234"/>
    <lineage>
        <taxon>Bacteria</taxon>
        <taxon>Candidatus Staskawicziibacteriota</taxon>
    </lineage>
</organism>
<name>A0A1G2JMX0_9BACT</name>
<feature type="signal peptide" evidence="1">
    <location>
        <begin position="1"/>
        <end position="24"/>
    </location>
</feature>
<evidence type="ECO:0000313" key="3">
    <source>
        <dbReference type="Proteomes" id="UP000178935"/>
    </source>
</evidence>
<proteinExistence type="predicted"/>
<reference evidence="2 3" key="1">
    <citation type="journal article" date="2016" name="Nat. Commun.">
        <title>Thousands of microbial genomes shed light on interconnected biogeochemical processes in an aquifer system.</title>
        <authorList>
            <person name="Anantharaman K."/>
            <person name="Brown C.T."/>
            <person name="Hug L.A."/>
            <person name="Sharon I."/>
            <person name="Castelle C.J."/>
            <person name="Probst A.J."/>
            <person name="Thomas B.C."/>
            <person name="Singh A."/>
            <person name="Wilkins M.J."/>
            <person name="Karaoz U."/>
            <person name="Brodie E.L."/>
            <person name="Williams K.H."/>
            <person name="Hubbard S.S."/>
            <person name="Banfield J.F."/>
        </authorList>
    </citation>
    <scope>NUCLEOTIDE SEQUENCE [LARGE SCALE GENOMIC DNA]</scope>
</reference>
<dbReference type="EMBL" id="MHPU01000021">
    <property type="protein sequence ID" value="OGZ88506.1"/>
    <property type="molecule type" value="Genomic_DNA"/>
</dbReference>
<comment type="caution">
    <text evidence="2">The sequence shown here is derived from an EMBL/GenBank/DDBJ whole genome shotgun (WGS) entry which is preliminary data.</text>
</comment>
<protein>
    <recommendedName>
        <fullName evidence="4">DUF2680 domain-containing protein</fullName>
    </recommendedName>
</protein>
<dbReference type="Proteomes" id="UP000178935">
    <property type="component" value="Unassembled WGS sequence"/>
</dbReference>
<evidence type="ECO:0000256" key="1">
    <source>
        <dbReference type="SAM" id="SignalP"/>
    </source>
</evidence>
<evidence type="ECO:0008006" key="4">
    <source>
        <dbReference type="Google" id="ProtNLM"/>
    </source>
</evidence>
<feature type="chain" id="PRO_5009583324" description="DUF2680 domain-containing protein" evidence="1">
    <location>
        <begin position="25"/>
        <end position="171"/>
    </location>
</feature>
<dbReference type="AlphaFoldDB" id="A0A1G2JMX0"/>
<evidence type="ECO:0000313" key="2">
    <source>
        <dbReference type="EMBL" id="OGZ88506.1"/>
    </source>
</evidence>
<accession>A0A1G2JMX0</accession>
<keyword evidence="1" id="KW-0732">Signal</keyword>